<dbReference type="AlphaFoldDB" id="A0A5B7TZD0"/>
<evidence type="ECO:0000256" key="1">
    <source>
        <dbReference type="SAM" id="SignalP"/>
    </source>
</evidence>
<feature type="chain" id="PRO_5022786141" evidence="1">
    <location>
        <begin position="24"/>
        <end position="455"/>
    </location>
</feature>
<keyword evidence="1" id="KW-0732">Signal</keyword>
<evidence type="ECO:0000313" key="3">
    <source>
        <dbReference type="Proteomes" id="UP000306229"/>
    </source>
</evidence>
<organism evidence="2 3">
    <name type="scientific">Aureibaculum algae</name>
    <dbReference type="NCBI Taxonomy" id="2584122"/>
    <lineage>
        <taxon>Bacteria</taxon>
        <taxon>Pseudomonadati</taxon>
        <taxon>Bacteroidota</taxon>
        <taxon>Flavobacteriia</taxon>
        <taxon>Flavobacteriales</taxon>
        <taxon>Flavobacteriaceae</taxon>
        <taxon>Aureibaculum</taxon>
    </lineage>
</organism>
<gene>
    <name evidence="2" type="ORF">FF125_20765</name>
</gene>
<feature type="signal peptide" evidence="1">
    <location>
        <begin position="1"/>
        <end position="23"/>
    </location>
</feature>
<dbReference type="Proteomes" id="UP000306229">
    <property type="component" value="Chromosome"/>
</dbReference>
<dbReference type="KEGG" id="fbe:FF125_20765"/>
<dbReference type="OrthoDB" id="1522899at2"/>
<evidence type="ECO:0000313" key="2">
    <source>
        <dbReference type="EMBL" id="QCX40754.1"/>
    </source>
</evidence>
<reference evidence="2 3" key="1">
    <citation type="submission" date="2019-05" db="EMBL/GenBank/DDBJ databases">
        <title>Algicella ahnfeltiae gen. nov., sp. nov., a novel marine bacterium of the family Flavobacteriaceae isolated from a red alga.</title>
        <authorList>
            <person name="Nedashkovskaya O.I."/>
            <person name="Kukhlevskiy A.D."/>
            <person name="Kim S.-G."/>
            <person name="Zhukova N.V."/>
            <person name="Mikhailov V.V."/>
        </authorList>
    </citation>
    <scope>NUCLEOTIDE SEQUENCE [LARGE SCALE GENOMIC DNA]</scope>
    <source>
        <strain evidence="2 3">10Alg115</strain>
    </source>
</reference>
<accession>A0A5B7TZD0</accession>
<proteinExistence type="predicted"/>
<name>A0A5B7TZD0_9FLAO</name>
<dbReference type="RefSeq" id="WP_138951997.1">
    <property type="nucleotide sequence ID" value="NZ_CP040749.1"/>
</dbReference>
<keyword evidence="3" id="KW-1185">Reference proteome</keyword>
<dbReference type="InterPro" id="IPR011990">
    <property type="entry name" value="TPR-like_helical_dom_sf"/>
</dbReference>
<dbReference type="Gene3D" id="1.25.40.10">
    <property type="entry name" value="Tetratricopeptide repeat domain"/>
    <property type="match status" value="1"/>
</dbReference>
<sequence length="455" mass="51106">MERKITNLVLGLLLVTGLSNVYAQDDKLGAEPTKCTQNLSLFHESVKAGNFDGAYDMWKWCYDNCPKASLYIYVDGLKIAENMYEKGTDKPAASKLIDEIYTKRLVHFPKNSAKVYSDWAISLQERGASNDAVFEKLEAAFKEDPTDMSIKNLALYFKEVTERNKDTDPQKVFDTYDDVLDGVNGKMDILSEELDKLKLKDSLGKTLTSKEKLKIKNNAINLRGLGQVEPILDQTLGEVATCERLIPLYNKSFDANKTDPKWLKRAVQRMYSKECTEDALYPKLVEAWVTVEPSANAYIFYAGILEERGESTKALEYKNKAIDLETDPFKKAKLLLSIASQYRYKNKSTSRSYAYKALKERPSYGDAYLLIASLYSSSANSCGTSEFEKRMVYVAAANMAAKAKAVDPGIATKANRSIRSYLNHAPNTKLIFNEGKKSGDSYKIGCWIGTAVRIP</sequence>
<dbReference type="SUPFAM" id="SSF48452">
    <property type="entry name" value="TPR-like"/>
    <property type="match status" value="1"/>
</dbReference>
<dbReference type="EMBL" id="CP040749">
    <property type="protein sequence ID" value="QCX40754.1"/>
    <property type="molecule type" value="Genomic_DNA"/>
</dbReference>
<protein>
    <submittedName>
        <fullName evidence="2">Uncharacterized protein</fullName>
    </submittedName>
</protein>